<sequence length="231" mass="25800">MKVLITGATGTIGSEILKQCLQRENIHEIIAFARKNIPSTSPKFSCILMQDFKSWNEDILNKIKDADVMIWAMGTFNGSGEVDLQYPLTFQKLFLEAMTPRQGKPRFRYIHLSGALCEPDQEKMLLFMSAPRKVRGLAEKKSLEFAEENKEVWQTCVVRPGSVLVGNSVRNKVQESVLGKNWAIRGEELGAFVAELVVKGGIEESAVVVENLRMVERGREILKESKGAGGL</sequence>
<dbReference type="PANTHER" id="PTHR14097:SF9">
    <property type="entry name" value="EPIMERASE, PUTATIVE (AFU_ORTHOLOGUE AFUA_8G07320)-RELATED"/>
    <property type="match status" value="1"/>
</dbReference>
<dbReference type="InterPro" id="IPR036291">
    <property type="entry name" value="NAD(P)-bd_dom_sf"/>
</dbReference>
<keyword evidence="3" id="KW-1185">Reference proteome</keyword>
<evidence type="ECO:0000313" key="3">
    <source>
        <dbReference type="Proteomes" id="UP000800200"/>
    </source>
</evidence>
<accession>A0A6A6E8V7</accession>
<dbReference type="EMBL" id="ML994629">
    <property type="protein sequence ID" value="KAF2186590.1"/>
    <property type="molecule type" value="Genomic_DNA"/>
</dbReference>
<dbReference type="InterPro" id="IPR016040">
    <property type="entry name" value="NAD(P)-bd_dom"/>
</dbReference>
<protein>
    <recommendedName>
        <fullName evidence="1">NAD(P)-binding domain-containing protein</fullName>
    </recommendedName>
</protein>
<dbReference type="OrthoDB" id="3535423at2759"/>
<reference evidence="2" key="1">
    <citation type="journal article" date="2020" name="Stud. Mycol.">
        <title>101 Dothideomycetes genomes: a test case for predicting lifestyles and emergence of pathogens.</title>
        <authorList>
            <person name="Haridas S."/>
            <person name="Albert R."/>
            <person name="Binder M."/>
            <person name="Bloem J."/>
            <person name="Labutti K."/>
            <person name="Salamov A."/>
            <person name="Andreopoulos B."/>
            <person name="Baker S."/>
            <person name="Barry K."/>
            <person name="Bills G."/>
            <person name="Bluhm B."/>
            <person name="Cannon C."/>
            <person name="Castanera R."/>
            <person name="Culley D."/>
            <person name="Daum C."/>
            <person name="Ezra D."/>
            <person name="Gonzalez J."/>
            <person name="Henrissat B."/>
            <person name="Kuo A."/>
            <person name="Liang C."/>
            <person name="Lipzen A."/>
            <person name="Lutzoni F."/>
            <person name="Magnuson J."/>
            <person name="Mondo S."/>
            <person name="Nolan M."/>
            <person name="Ohm R."/>
            <person name="Pangilinan J."/>
            <person name="Park H.-J."/>
            <person name="Ramirez L."/>
            <person name="Alfaro M."/>
            <person name="Sun H."/>
            <person name="Tritt A."/>
            <person name="Yoshinaga Y."/>
            <person name="Zwiers L.-H."/>
            <person name="Turgeon B."/>
            <person name="Goodwin S."/>
            <person name="Spatafora J."/>
            <person name="Crous P."/>
            <person name="Grigoriev I."/>
        </authorList>
    </citation>
    <scope>NUCLEOTIDE SEQUENCE</scope>
    <source>
        <strain evidence="2">CBS 207.26</strain>
    </source>
</reference>
<dbReference type="Pfam" id="PF13460">
    <property type="entry name" value="NAD_binding_10"/>
    <property type="match status" value="1"/>
</dbReference>
<gene>
    <name evidence="2" type="ORF">K469DRAFT_726121</name>
</gene>
<dbReference type="AlphaFoldDB" id="A0A6A6E8V7"/>
<dbReference type="Proteomes" id="UP000800200">
    <property type="component" value="Unassembled WGS sequence"/>
</dbReference>
<dbReference type="SUPFAM" id="SSF51735">
    <property type="entry name" value="NAD(P)-binding Rossmann-fold domains"/>
    <property type="match status" value="1"/>
</dbReference>
<proteinExistence type="predicted"/>
<organism evidence="2 3">
    <name type="scientific">Zopfia rhizophila CBS 207.26</name>
    <dbReference type="NCBI Taxonomy" id="1314779"/>
    <lineage>
        <taxon>Eukaryota</taxon>
        <taxon>Fungi</taxon>
        <taxon>Dikarya</taxon>
        <taxon>Ascomycota</taxon>
        <taxon>Pezizomycotina</taxon>
        <taxon>Dothideomycetes</taxon>
        <taxon>Dothideomycetes incertae sedis</taxon>
        <taxon>Zopfiaceae</taxon>
        <taxon>Zopfia</taxon>
    </lineage>
</organism>
<dbReference type="PANTHER" id="PTHR14097">
    <property type="entry name" value="OXIDOREDUCTASE HTATIP2"/>
    <property type="match status" value="1"/>
</dbReference>
<name>A0A6A6E8V7_9PEZI</name>
<evidence type="ECO:0000313" key="2">
    <source>
        <dbReference type="EMBL" id="KAF2186590.1"/>
    </source>
</evidence>
<dbReference type="Gene3D" id="3.40.50.720">
    <property type="entry name" value="NAD(P)-binding Rossmann-like Domain"/>
    <property type="match status" value="1"/>
</dbReference>
<feature type="domain" description="NAD(P)-binding" evidence="1">
    <location>
        <begin position="7"/>
        <end position="173"/>
    </location>
</feature>
<evidence type="ECO:0000259" key="1">
    <source>
        <dbReference type="Pfam" id="PF13460"/>
    </source>
</evidence>